<reference evidence="2 3" key="1">
    <citation type="journal article" date="2012" name="PLoS ONE">
        <title>The purine-utilizing bacterium Clostridium acidurici 9a: a genome-guided metabolic reconsideration.</title>
        <authorList>
            <person name="Hartwich K."/>
            <person name="Poehlein A."/>
            <person name="Daniel R."/>
        </authorList>
    </citation>
    <scope>NUCLEOTIDE SEQUENCE [LARGE SCALE GENOMIC DNA]</scope>
    <source>
        <strain evidence="3">ATCC 7906 / DSM 604 / BCRC 14475 / CIP 104303 / KCTC 5404 / NCIMB 10678 / 9a</strain>
    </source>
</reference>
<dbReference type="AlphaFoldDB" id="K0B2J9"/>
<dbReference type="Pfam" id="PF02579">
    <property type="entry name" value="Nitro_FeMo-Co"/>
    <property type="match status" value="1"/>
</dbReference>
<dbReference type="SUPFAM" id="SSF53146">
    <property type="entry name" value="Nitrogenase accessory factor-like"/>
    <property type="match status" value="1"/>
</dbReference>
<accession>K0B2J9</accession>
<dbReference type="PANTHER" id="PTHR33937:SF2">
    <property type="entry name" value="DINITROGENASE IRON-MOLYBDENUM COFACTOR BIOSYNTHESIS DOMAIN-CONTAINING PROTEIN"/>
    <property type="match status" value="1"/>
</dbReference>
<dbReference type="STRING" id="1128398.Curi_c21620"/>
<dbReference type="InterPro" id="IPR051840">
    <property type="entry name" value="NifX/NifY_domain"/>
</dbReference>
<dbReference type="HOGENOM" id="CLU_104194_3_2_9"/>
<dbReference type="eggNOG" id="COG1433">
    <property type="taxonomic scope" value="Bacteria"/>
</dbReference>
<keyword evidence="2" id="KW-0560">Oxidoreductase</keyword>
<evidence type="ECO:0000259" key="1">
    <source>
        <dbReference type="Pfam" id="PF02579"/>
    </source>
</evidence>
<keyword evidence="3" id="KW-1185">Reference proteome</keyword>
<organism evidence="2 3">
    <name type="scientific">Gottschalkia acidurici (strain ATCC 7906 / DSM 604 / BCRC 14475 / CIP 104303 / KCTC 5404 / NCIMB 10678 / 9a)</name>
    <name type="common">Clostridium acidurici</name>
    <dbReference type="NCBI Taxonomy" id="1128398"/>
    <lineage>
        <taxon>Bacteria</taxon>
        <taxon>Bacillati</taxon>
        <taxon>Bacillota</taxon>
        <taxon>Tissierellia</taxon>
        <taxon>Tissierellales</taxon>
        <taxon>Gottschalkiaceae</taxon>
        <taxon>Gottschalkia</taxon>
    </lineage>
</organism>
<dbReference type="Proteomes" id="UP000006094">
    <property type="component" value="Chromosome"/>
</dbReference>
<dbReference type="EC" id="1.18.6.1" evidence="2"/>
<evidence type="ECO:0000313" key="3">
    <source>
        <dbReference type="Proteomes" id="UP000006094"/>
    </source>
</evidence>
<protein>
    <submittedName>
        <fullName evidence="2">Nitrogenase iron-molybdenum cofactor biosynthesis protein NifB</fullName>
        <ecNumber evidence="2">1.18.6.1</ecNumber>
    </submittedName>
</protein>
<feature type="domain" description="Dinitrogenase iron-molybdenum cofactor biosynthesis" evidence="1">
    <location>
        <begin position="11"/>
        <end position="105"/>
    </location>
</feature>
<dbReference type="InterPro" id="IPR036105">
    <property type="entry name" value="DiNase_FeMo-co_biosyn_sf"/>
</dbReference>
<dbReference type="KEGG" id="cad:Curi_c21620"/>
<dbReference type="Gene3D" id="3.30.420.130">
    <property type="entry name" value="Dinitrogenase iron-molybdenum cofactor biosynthesis domain"/>
    <property type="match status" value="1"/>
</dbReference>
<gene>
    <name evidence="2" type="primary">nifB</name>
    <name evidence="2" type="ordered locus">Curi_c21620</name>
</gene>
<dbReference type="GO" id="GO:0016163">
    <property type="term" value="F:nitrogenase activity"/>
    <property type="evidence" value="ECO:0007669"/>
    <property type="project" value="UniProtKB-EC"/>
</dbReference>
<dbReference type="PANTHER" id="PTHR33937">
    <property type="entry name" value="IRON-MOLYBDENUM PROTEIN-RELATED-RELATED"/>
    <property type="match status" value="1"/>
</dbReference>
<dbReference type="InterPro" id="IPR003731">
    <property type="entry name" value="Di-Nase_FeMo-co_biosynth"/>
</dbReference>
<dbReference type="EMBL" id="CP003326">
    <property type="protein sequence ID" value="AFS79165.1"/>
    <property type="molecule type" value="Genomic_DNA"/>
</dbReference>
<evidence type="ECO:0000313" key="2">
    <source>
        <dbReference type="EMBL" id="AFS79165.1"/>
    </source>
</evidence>
<dbReference type="RefSeq" id="WP_014968301.1">
    <property type="nucleotide sequence ID" value="NC_018664.1"/>
</dbReference>
<sequence>MSIRVAVASKDGKVVNQHFGKANKFYIYNIHKDKTLEYIGVREIQPLCELRGHDQNRLLESIKLISDCEIVLVSAIGLGAENELVNNRIKAYRVYDFIHDSLNKIADQYYQ</sequence>
<proteinExistence type="predicted"/>
<dbReference type="OrthoDB" id="280278at2"/>
<name>K0B2J9_GOTA9</name>